<evidence type="ECO:0000259" key="3">
    <source>
        <dbReference type="PROSITE" id="PS50030"/>
    </source>
</evidence>
<organism evidence="5 6">
    <name type="scientific">Hirsutella minnesotensis 3608</name>
    <dbReference type="NCBI Taxonomy" id="1043627"/>
    <lineage>
        <taxon>Eukaryota</taxon>
        <taxon>Fungi</taxon>
        <taxon>Dikarya</taxon>
        <taxon>Ascomycota</taxon>
        <taxon>Pezizomycotina</taxon>
        <taxon>Sordariomycetes</taxon>
        <taxon>Hypocreomycetidae</taxon>
        <taxon>Hypocreales</taxon>
        <taxon>Ophiocordycipitaceae</taxon>
        <taxon>Hirsutella</taxon>
    </lineage>
</organism>
<feature type="domain" description="Arf-GAP" evidence="4">
    <location>
        <begin position="14"/>
        <end position="123"/>
    </location>
</feature>
<dbReference type="InterPro" id="IPR015940">
    <property type="entry name" value="UBA"/>
</dbReference>
<dbReference type="Gene3D" id="1.10.220.150">
    <property type="entry name" value="Arf GTPase activating protein"/>
    <property type="match status" value="1"/>
</dbReference>
<dbReference type="InterPro" id="IPR001164">
    <property type="entry name" value="ArfGAP_dom"/>
</dbReference>
<evidence type="ECO:0000313" key="5">
    <source>
        <dbReference type="EMBL" id="KJZ76295.1"/>
    </source>
</evidence>
<evidence type="ECO:0008006" key="7">
    <source>
        <dbReference type="Google" id="ProtNLM"/>
    </source>
</evidence>
<feature type="region of interest" description="Disordered" evidence="2">
    <location>
        <begin position="523"/>
        <end position="548"/>
    </location>
</feature>
<keyword evidence="6" id="KW-1185">Reference proteome</keyword>
<feature type="compositionally biased region" description="Low complexity" evidence="2">
    <location>
        <begin position="524"/>
        <end position="541"/>
    </location>
</feature>
<dbReference type="Proteomes" id="UP000054481">
    <property type="component" value="Unassembled WGS sequence"/>
</dbReference>
<dbReference type="AlphaFoldDB" id="A0A0F7ZPY2"/>
<dbReference type="SUPFAM" id="SSF57863">
    <property type="entry name" value="ArfGap/RecO-like zinc finger"/>
    <property type="match status" value="1"/>
</dbReference>
<reference evidence="5 6" key="1">
    <citation type="journal article" date="2014" name="Genome Biol. Evol.">
        <title>Comparative genomics and transcriptomics analyses reveal divergent lifestyle features of nematode endoparasitic fungus Hirsutella minnesotensis.</title>
        <authorList>
            <person name="Lai Y."/>
            <person name="Liu K."/>
            <person name="Zhang X."/>
            <person name="Zhang X."/>
            <person name="Li K."/>
            <person name="Wang N."/>
            <person name="Shu C."/>
            <person name="Wu Y."/>
            <person name="Wang C."/>
            <person name="Bushley K.E."/>
            <person name="Xiang M."/>
            <person name="Liu X."/>
        </authorList>
    </citation>
    <scope>NUCLEOTIDE SEQUENCE [LARGE SCALE GENOMIC DNA]</scope>
    <source>
        <strain evidence="5 6">3608</strain>
    </source>
</reference>
<feature type="compositionally biased region" description="Polar residues" evidence="2">
    <location>
        <begin position="597"/>
        <end position="620"/>
    </location>
</feature>
<dbReference type="CDD" id="cd08204">
    <property type="entry name" value="ArfGap"/>
    <property type="match status" value="1"/>
</dbReference>
<feature type="region of interest" description="Disordered" evidence="2">
    <location>
        <begin position="132"/>
        <end position="154"/>
    </location>
</feature>
<dbReference type="PROSITE" id="PS50030">
    <property type="entry name" value="UBA"/>
    <property type="match status" value="1"/>
</dbReference>
<feature type="domain" description="UBA" evidence="3">
    <location>
        <begin position="205"/>
        <end position="249"/>
    </location>
</feature>
<keyword evidence="1" id="KW-0479">Metal-binding</keyword>
<dbReference type="InterPro" id="IPR009060">
    <property type="entry name" value="UBA-like_sf"/>
</dbReference>
<dbReference type="InterPro" id="IPR037278">
    <property type="entry name" value="ARFGAP/RecO"/>
</dbReference>
<dbReference type="SUPFAM" id="SSF46934">
    <property type="entry name" value="UBA-like"/>
    <property type="match status" value="1"/>
</dbReference>
<sequence length="669" mass="72025">MSAVLSKRQQARNEKVLQELVQRVPGNNRCADCHLPNPAWASWSLGVFLCMRCAAIHRKLGTHISKVKSLSMDSWSNEQVDNMRKVGNVVSNQVYNPENKRPPVPVDADEADSAMERFIRHKYINNVASELAKPRSPLSDEGTPPPLPPKNATKFGFRSASSIFPLSSKAKKEAKMAAAINARPASPSSLTNKPSKVFGATVDFDASDDVGKKLARLRDMGFQDQQRNAMVLKGVNGSVERAVEALVRLGEGSPTSATSPRESMLRTSKSLTPLTSKPNDSGIGLSVSRGSAEERPTSASTTWASANPFDTLTATQPQTAQSTGSLQYKNPYGTWGDASRNPFGHPPQQVDAINQAFQGLTVSAPPQGLFPHRTGDMGVQGFHQQQPAYQHIMSPSAPSTPSGYQQPINFQSAMTYPQPFPQHQQLLPQSYQNNPFLSQPSSPAQSLVHPPSLSVGASPIQGAAMNNPFSRTPIRIASPALGQIPEQGQSNFLTASPQPLPTNSNPFFVDASPIAQQSAMQHTAQAAWSQQPAYAQQQAQAHSQGPTRRQDNAAIMALFNQPYQAPQQPRALEAGVSSQAAVAYGSQSTPHGAHSNPVASSIDQPRSASQPFGSGNNPFMTNGMPAMTSDPFPSHKHVSRESMNLGMEMNWTNGRHSPDAFASLSARHV</sequence>
<dbReference type="GO" id="GO:0008270">
    <property type="term" value="F:zinc ion binding"/>
    <property type="evidence" value="ECO:0007669"/>
    <property type="project" value="UniProtKB-KW"/>
</dbReference>
<accession>A0A0F7ZPY2</accession>
<dbReference type="OrthoDB" id="10266696at2759"/>
<dbReference type="PRINTS" id="PR00405">
    <property type="entry name" value="REVINTRACTNG"/>
</dbReference>
<feature type="region of interest" description="Disordered" evidence="2">
    <location>
        <begin position="250"/>
        <end position="304"/>
    </location>
</feature>
<name>A0A0F7ZPY2_9HYPO</name>
<dbReference type="FunFam" id="1.10.220.150:FF:000026">
    <property type="entry name" value="GTPase activating protein for Arf, putative"/>
    <property type="match status" value="1"/>
</dbReference>
<evidence type="ECO:0000313" key="6">
    <source>
        <dbReference type="Proteomes" id="UP000054481"/>
    </source>
</evidence>
<dbReference type="PANTHER" id="PTHR45705:SF7">
    <property type="entry name" value="ACTIVATING PROTEIN FOR ARF, PUTATIVE (AFU_ORTHOLOGUE AFUA_4G09120)-RELATED"/>
    <property type="match status" value="1"/>
</dbReference>
<feature type="compositionally biased region" description="Polar residues" evidence="2">
    <location>
        <begin position="253"/>
        <end position="279"/>
    </location>
</feature>
<dbReference type="PROSITE" id="PS50115">
    <property type="entry name" value="ARFGAP"/>
    <property type="match status" value="1"/>
</dbReference>
<dbReference type="GO" id="GO:0005096">
    <property type="term" value="F:GTPase activator activity"/>
    <property type="evidence" value="ECO:0007669"/>
    <property type="project" value="InterPro"/>
</dbReference>
<evidence type="ECO:0000256" key="1">
    <source>
        <dbReference type="PROSITE-ProRule" id="PRU00288"/>
    </source>
</evidence>
<feature type="region of interest" description="Disordered" evidence="2">
    <location>
        <begin position="583"/>
        <end position="622"/>
    </location>
</feature>
<dbReference type="Pfam" id="PF01412">
    <property type="entry name" value="ArfGap"/>
    <property type="match status" value="1"/>
</dbReference>
<gene>
    <name evidence="5" type="ORF">HIM_04377</name>
</gene>
<protein>
    <recommendedName>
        <fullName evidence="7">Arf-GAP domain-containing protein</fullName>
    </recommendedName>
</protein>
<dbReference type="InterPro" id="IPR051718">
    <property type="entry name" value="ARF_GTPase-activating"/>
</dbReference>
<evidence type="ECO:0000256" key="2">
    <source>
        <dbReference type="SAM" id="MobiDB-lite"/>
    </source>
</evidence>
<keyword evidence="1" id="KW-0862">Zinc</keyword>
<dbReference type="Gene3D" id="1.10.8.10">
    <property type="entry name" value="DNA helicase RuvA subunit, C-terminal domain"/>
    <property type="match status" value="1"/>
</dbReference>
<dbReference type="InterPro" id="IPR038508">
    <property type="entry name" value="ArfGAP_dom_sf"/>
</dbReference>
<dbReference type="EMBL" id="KQ030512">
    <property type="protein sequence ID" value="KJZ76295.1"/>
    <property type="molecule type" value="Genomic_DNA"/>
</dbReference>
<dbReference type="PANTHER" id="PTHR45705">
    <property type="entry name" value="FI20236P1"/>
    <property type="match status" value="1"/>
</dbReference>
<proteinExistence type="predicted"/>
<evidence type="ECO:0000259" key="4">
    <source>
        <dbReference type="PROSITE" id="PS50115"/>
    </source>
</evidence>
<dbReference type="SMART" id="SM00105">
    <property type="entry name" value="ArfGap"/>
    <property type="match status" value="1"/>
</dbReference>
<dbReference type="GO" id="GO:0005737">
    <property type="term" value="C:cytoplasm"/>
    <property type="evidence" value="ECO:0007669"/>
    <property type="project" value="TreeGrafter"/>
</dbReference>
<keyword evidence="1" id="KW-0863">Zinc-finger</keyword>